<proteinExistence type="predicted"/>
<evidence type="ECO:0000256" key="5">
    <source>
        <dbReference type="ARBA" id="ARBA00023136"/>
    </source>
</evidence>
<name>A0ABY6P1W3_9NOCA</name>
<feature type="transmembrane region" description="Helical" evidence="6">
    <location>
        <begin position="112"/>
        <end position="131"/>
    </location>
</feature>
<evidence type="ECO:0000256" key="3">
    <source>
        <dbReference type="ARBA" id="ARBA00022692"/>
    </source>
</evidence>
<keyword evidence="5 6" id="KW-0472">Membrane</keyword>
<dbReference type="InterPro" id="IPR003740">
    <property type="entry name" value="YitT"/>
</dbReference>
<dbReference type="InterPro" id="IPR051461">
    <property type="entry name" value="UPF0750_membrane"/>
</dbReference>
<keyword evidence="8" id="KW-1185">Reference proteome</keyword>
<gene>
    <name evidence="7" type="ORF">RHODO2019_01065</name>
</gene>
<dbReference type="EMBL" id="CP110615">
    <property type="protein sequence ID" value="UZJ25133.1"/>
    <property type="molecule type" value="Genomic_DNA"/>
</dbReference>
<feature type="transmembrane region" description="Helical" evidence="6">
    <location>
        <begin position="178"/>
        <end position="195"/>
    </location>
</feature>
<evidence type="ECO:0000313" key="8">
    <source>
        <dbReference type="Proteomes" id="UP001164965"/>
    </source>
</evidence>
<feature type="transmembrane region" description="Helical" evidence="6">
    <location>
        <begin position="52"/>
        <end position="76"/>
    </location>
</feature>
<dbReference type="RefSeq" id="WP_265383239.1">
    <property type="nucleotide sequence ID" value="NZ_CP110615.1"/>
</dbReference>
<keyword evidence="2" id="KW-1003">Cell membrane</keyword>
<evidence type="ECO:0000256" key="6">
    <source>
        <dbReference type="SAM" id="Phobius"/>
    </source>
</evidence>
<comment type="subcellular location">
    <subcellularLocation>
        <location evidence="1">Cell membrane</location>
        <topology evidence="1">Multi-pass membrane protein</topology>
    </subcellularLocation>
</comment>
<feature type="transmembrane region" description="Helical" evidence="6">
    <location>
        <begin position="20"/>
        <end position="40"/>
    </location>
</feature>
<reference evidence="7" key="1">
    <citation type="submission" date="2022-10" db="EMBL/GenBank/DDBJ databases">
        <title>Rhodococcus sp.75.</title>
        <authorList>
            <person name="Sun M."/>
        </authorList>
    </citation>
    <scope>NUCLEOTIDE SEQUENCE</scope>
    <source>
        <strain evidence="7">75</strain>
    </source>
</reference>
<organism evidence="7 8">
    <name type="scientific">Rhodococcus antarcticus</name>
    <dbReference type="NCBI Taxonomy" id="2987751"/>
    <lineage>
        <taxon>Bacteria</taxon>
        <taxon>Bacillati</taxon>
        <taxon>Actinomycetota</taxon>
        <taxon>Actinomycetes</taxon>
        <taxon>Mycobacteriales</taxon>
        <taxon>Nocardiaceae</taxon>
        <taxon>Rhodococcus</taxon>
    </lineage>
</organism>
<sequence length="205" mass="21675">MTTEAAELPTLRHGRLEDVAALLTGSFLVAWGIVLLRSVGGLSGGVAGVAFLLDYLGVVPVSTAFFVLNLPFYWLAVRRLGWEFSLKTFAAVGLTSALSSALAHAVSVEMPLLLATSFSGLSLGLGFLVLFRHRGSGGGFGVVAFYLQERFGWRAGLVQLAFDLTVLTASLAVVDLRVLLASAVGVAVLNLTIATNHRPGRYLAR</sequence>
<evidence type="ECO:0000256" key="2">
    <source>
        <dbReference type="ARBA" id="ARBA00022475"/>
    </source>
</evidence>
<dbReference type="PANTHER" id="PTHR33545">
    <property type="entry name" value="UPF0750 MEMBRANE PROTEIN YITT-RELATED"/>
    <property type="match status" value="1"/>
</dbReference>
<dbReference type="Pfam" id="PF02588">
    <property type="entry name" value="YitT_membrane"/>
    <property type="match status" value="1"/>
</dbReference>
<dbReference type="PANTHER" id="PTHR33545:SF5">
    <property type="entry name" value="UPF0750 MEMBRANE PROTEIN YITT"/>
    <property type="match status" value="1"/>
</dbReference>
<keyword evidence="4 6" id="KW-1133">Transmembrane helix</keyword>
<feature type="transmembrane region" description="Helical" evidence="6">
    <location>
        <begin position="88"/>
        <end position="106"/>
    </location>
</feature>
<evidence type="ECO:0000256" key="4">
    <source>
        <dbReference type="ARBA" id="ARBA00022989"/>
    </source>
</evidence>
<evidence type="ECO:0000313" key="7">
    <source>
        <dbReference type="EMBL" id="UZJ25133.1"/>
    </source>
</evidence>
<keyword evidence="3 6" id="KW-0812">Transmembrane</keyword>
<protein>
    <submittedName>
        <fullName evidence="7">YitT family protein</fullName>
    </submittedName>
</protein>
<accession>A0ABY6P1W3</accession>
<dbReference type="Proteomes" id="UP001164965">
    <property type="component" value="Chromosome"/>
</dbReference>
<feature type="transmembrane region" description="Helical" evidence="6">
    <location>
        <begin position="151"/>
        <end position="172"/>
    </location>
</feature>
<evidence type="ECO:0000256" key="1">
    <source>
        <dbReference type="ARBA" id="ARBA00004651"/>
    </source>
</evidence>